<protein>
    <submittedName>
        <fullName evidence="2">Glucosamine 6-phosphate N-acetyltransferase</fullName>
    </submittedName>
</protein>
<evidence type="ECO:0000313" key="1">
    <source>
        <dbReference type="Proteomes" id="UP000095286"/>
    </source>
</evidence>
<accession>A0AC35TH95</accession>
<evidence type="ECO:0000313" key="2">
    <source>
        <dbReference type="WBParaSite" id="RSKR_0000063900.1"/>
    </source>
</evidence>
<proteinExistence type="predicted"/>
<dbReference type="WBParaSite" id="RSKR_0000063900.1">
    <property type="protein sequence ID" value="RSKR_0000063900.1"/>
    <property type="gene ID" value="RSKR_0000063900"/>
</dbReference>
<dbReference type="Proteomes" id="UP000095286">
    <property type="component" value="Unplaced"/>
</dbReference>
<organism evidence="1 2">
    <name type="scientific">Rhabditophanes sp. KR3021</name>
    <dbReference type="NCBI Taxonomy" id="114890"/>
    <lineage>
        <taxon>Eukaryota</taxon>
        <taxon>Metazoa</taxon>
        <taxon>Ecdysozoa</taxon>
        <taxon>Nematoda</taxon>
        <taxon>Chromadorea</taxon>
        <taxon>Rhabditida</taxon>
        <taxon>Tylenchina</taxon>
        <taxon>Panagrolaimomorpha</taxon>
        <taxon>Strongyloidoidea</taxon>
        <taxon>Alloionematidae</taxon>
        <taxon>Rhabditophanes</taxon>
    </lineage>
</organism>
<sequence length="185" mass="20887">MVTDRSHIQMPESSDTTLFDSNILLKHVTKELPDGFLMRPLQFNDYEKGYLSLLGELTSVGKISRGKWNERFNSMREANGGEQSYYVVVIEDLAKNQVVASATLVIEFKFIHGAGSRGRVEDVVCDTAYRGRRFAQGLNTTLVSLAKSLGVYKISLECKDSLISYYELFGFVKDCGNNFLVQRFD</sequence>
<reference evidence="2" key="1">
    <citation type="submission" date="2016-11" db="UniProtKB">
        <authorList>
            <consortium name="WormBaseParasite"/>
        </authorList>
    </citation>
    <scope>IDENTIFICATION</scope>
    <source>
        <strain evidence="2">KR3021</strain>
    </source>
</reference>
<name>A0AC35TH95_9BILA</name>